<proteinExistence type="predicted"/>
<evidence type="ECO:0000313" key="3">
    <source>
        <dbReference type="Proteomes" id="UP001297361"/>
    </source>
</evidence>
<accession>A0AAJ2X7H0</accession>
<feature type="domain" description="Phage tail collar" evidence="1">
    <location>
        <begin position="3"/>
        <end position="40"/>
    </location>
</feature>
<dbReference type="AlphaFoldDB" id="A0AAJ2X7H0"/>
<dbReference type="SUPFAM" id="SSF88874">
    <property type="entry name" value="Receptor-binding domain of short tail fibre protein gp12"/>
    <property type="match status" value="1"/>
</dbReference>
<name>A0AAJ2X7H0_XANCA</name>
<dbReference type="RefSeq" id="WP_326344460.1">
    <property type="nucleotide sequence ID" value="NZ_JAJFNJ020000006.1"/>
</dbReference>
<protein>
    <submittedName>
        <fullName evidence="2">Phage tail protein</fullName>
    </submittedName>
</protein>
<organism evidence="2 3">
    <name type="scientific">Xanthomonas campestris pv. papavericola</name>
    <dbReference type="NCBI Taxonomy" id="487881"/>
    <lineage>
        <taxon>Bacteria</taxon>
        <taxon>Pseudomonadati</taxon>
        <taxon>Pseudomonadota</taxon>
        <taxon>Gammaproteobacteria</taxon>
        <taxon>Lysobacterales</taxon>
        <taxon>Lysobacteraceae</taxon>
        <taxon>Xanthomonas</taxon>
    </lineage>
</organism>
<sequence>MTGLLLCDGTAVSRTKYSALFAAIGTVYGAGDGSTTFNLPHDA</sequence>
<gene>
    <name evidence="2" type="ORF">LLE72_023880</name>
</gene>
<dbReference type="EMBL" id="JAJFNJ020000006">
    <property type="protein sequence ID" value="MEC3890712.1"/>
    <property type="molecule type" value="Genomic_DNA"/>
</dbReference>
<reference evidence="2" key="1">
    <citation type="submission" date="2021-10" db="EMBL/GenBank/DDBJ databases">
        <authorList>
            <person name="Hussein R."/>
            <person name="Harrison J."/>
            <person name="Studholme D.J."/>
            <person name="Vicente J."/>
            <person name="Grant M."/>
        </authorList>
    </citation>
    <scope>NUCLEOTIDE SEQUENCE</scope>
    <source>
        <strain evidence="2">NCPPB 2970</strain>
    </source>
</reference>
<dbReference type="InterPro" id="IPR011083">
    <property type="entry name" value="Phage_tail_collar_dom"/>
</dbReference>
<dbReference type="Gene3D" id="3.90.1340.10">
    <property type="entry name" value="Phage tail collar domain"/>
    <property type="match status" value="1"/>
</dbReference>
<evidence type="ECO:0000313" key="2">
    <source>
        <dbReference type="EMBL" id="MEC3890712.1"/>
    </source>
</evidence>
<reference evidence="2" key="2">
    <citation type="submission" date="2024-01" db="EMBL/GenBank/DDBJ databases">
        <title>Long-read genome sequencing of X. campestris pv. papavericola.</title>
        <authorList>
            <person name="Hussain R.M.F."/>
            <person name="Greer S."/>
            <person name="Harrison J."/>
            <person name="Grant M."/>
            <person name="Vicente J."/>
            <person name="Studholme D.J."/>
        </authorList>
    </citation>
    <scope>NUCLEOTIDE SEQUENCE</scope>
    <source>
        <strain evidence="2">NCPPB 2970</strain>
    </source>
</reference>
<comment type="caution">
    <text evidence="2">The sequence shown here is derived from an EMBL/GenBank/DDBJ whole genome shotgun (WGS) entry which is preliminary data.</text>
</comment>
<dbReference type="InterPro" id="IPR037053">
    <property type="entry name" value="Phage_tail_collar_dom_sf"/>
</dbReference>
<dbReference type="Pfam" id="PF07484">
    <property type="entry name" value="Collar"/>
    <property type="match status" value="1"/>
</dbReference>
<dbReference type="Proteomes" id="UP001297361">
    <property type="component" value="Unassembled WGS sequence"/>
</dbReference>
<evidence type="ECO:0000259" key="1">
    <source>
        <dbReference type="Pfam" id="PF07484"/>
    </source>
</evidence>